<evidence type="ECO:0000259" key="1">
    <source>
        <dbReference type="Pfam" id="PF04366"/>
    </source>
</evidence>
<gene>
    <name evidence="2" type="ordered locus">Gura_1635</name>
</gene>
<protein>
    <recommendedName>
        <fullName evidence="1">Ysc84 actin-binding domain-containing protein</fullName>
    </recommendedName>
</protein>
<dbReference type="InterPro" id="IPR007461">
    <property type="entry name" value="Ysc84_actin-binding"/>
</dbReference>
<dbReference type="Pfam" id="PF04366">
    <property type="entry name" value="Ysc84"/>
    <property type="match status" value="1"/>
</dbReference>
<dbReference type="InterPro" id="IPR051702">
    <property type="entry name" value="SH3_domain_YSC84-like"/>
</dbReference>
<dbReference type="KEGG" id="gur:Gura_1635"/>
<name>A5GEH5_GEOUR</name>
<evidence type="ECO:0000313" key="2">
    <source>
        <dbReference type="EMBL" id="ABQ25830.1"/>
    </source>
</evidence>
<keyword evidence="3" id="KW-1185">Reference proteome</keyword>
<dbReference type="PANTHER" id="PTHR15629">
    <property type="entry name" value="SH3YL1 PROTEIN"/>
    <property type="match status" value="1"/>
</dbReference>
<evidence type="ECO:0000313" key="3">
    <source>
        <dbReference type="Proteomes" id="UP000006695"/>
    </source>
</evidence>
<dbReference type="EMBL" id="CP000698">
    <property type="protein sequence ID" value="ABQ25830.1"/>
    <property type="molecule type" value="Genomic_DNA"/>
</dbReference>
<reference evidence="2 3" key="1">
    <citation type="submission" date="2007-05" db="EMBL/GenBank/DDBJ databases">
        <title>Complete sequence of Geobacter uraniireducens Rf4.</title>
        <authorList>
            <consortium name="US DOE Joint Genome Institute"/>
            <person name="Copeland A."/>
            <person name="Lucas S."/>
            <person name="Lapidus A."/>
            <person name="Barry K."/>
            <person name="Detter J.C."/>
            <person name="Glavina del Rio T."/>
            <person name="Hammon N."/>
            <person name="Israni S."/>
            <person name="Dalin E."/>
            <person name="Tice H."/>
            <person name="Pitluck S."/>
            <person name="Chertkov O."/>
            <person name="Brettin T."/>
            <person name="Bruce D."/>
            <person name="Han C."/>
            <person name="Schmutz J."/>
            <person name="Larimer F."/>
            <person name="Land M."/>
            <person name="Hauser L."/>
            <person name="Kyrpides N."/>
            <person name="Mikhailova N."/>
            <person name="Shelobolina E."/>
            <person name="Aklujkar M."/>
            <person name="Lovley D."/>
            <person name="Richardson P."/>
        </authorList>
    </citation>
    <scope>NUCLEOTIDE SEQUENCE [LARGE SCALE GENOMIC DNA]</scope>
    <source>
        <strain evidence="2 3">Rf4</strain>
    </source>
</reference>
<dbReference type="Proteomes" id="UP000006695">
    <property type="component" value="Chromosome"/>
</dbReference>
<feature type="domain" description="Ysc84 actin-binding" evidence="1">
    <location>
        <begin position="125"/>
        <end position="249"/>
    </location>
</feature>
<accession>A5GEH5</accession>
<proteinExistence type="predicted"/>
<sequence>MVTVMTVYHAARPEINPEMGVHAMKLYKILSAIVSMVLMFSMSLSSALAENEAKKINEATGVVKEIMTIPEKGIPPALLKNAYGIAIIPGVIKLGFIVGGRHGSGVLMVRDNEGKWSNPVFVNFTGGSVGWQIGAQSTDVILVFKSRRSVEGIKKGKFTLGVDAAVAAGPVGRKLEAATDVKLKAEIYSYSRSRGLFAGVSLEGAALQIDDDADAAFYGKPGIRAGEIMSGKVGISSPEIRNLQKLLAEYATIRLSP</sequence>
<dbReference type="CDD" id="cd11524">
    <property type="entry name" value="SYLF"/>
    <property type="match status" value="1"/>
</dbReference>
<dbReference type="STRING" id="351605.Gura_1635"/>
<dbReference type="GO" id="GO:0035091">
    <property type="term" value="F:phosphatidylinositol binding"/>
    <property type="evidence" value="ECO:0007669"/>
    <property type="project" value="TreeGrafter"/>
</dbReference>
<dbReference type="AlphaFoldDB" id="A5GEH5"/>
<organism evidence="2 3">
    <name type="scientific">Geotalea uraniireducens (strain Rf4)</name>
    <name type="common">Geobacter uraniireducens</name>
    <dbReference type="NCBI Taxonomy" id="351605"/>
    <lineage>
        <taxon>Bacteria</taxon>
        <taxon>Pseudomonadati</taxon>
        <taxon>Thermodesulfobacteriota</taxon>
        <taxon>Desulfuromonadia</taxon>
        <taxon>Geobacterales</taxon>
        <taxon>Geobacteraceae</taxon>
        <taxon>Geotalea</taxon>
    </lineage>
</organism>
<dbReference type="PANTHER" id="PTHR15629:SF2">
    <property type="entry name" value="SH3 DOMAIN-CONTAINING YSC84-LIKE PROTEIN 1"/>
    <property type="match status" value="1"/>
</dbReference>
<dbReference type="HOGENOM" id="CLU_015320_4_0_7"/>